<dbReference type="GO" id="GO:0003677">
    <property type="term" value="F:DNA binding"/>
    <property type="evidence" value="ECO:0007669"/>
    <property type="project" value="InterPro"/>
</dbReference>
<dbReference type="InterPro" id="IPR016032">
    <property type="entry name" value="Sig_transdc_resp-reg_C-effctor"/>
</dbReference>
<name>D0L348_GORB4</name>
<dbReference type="Proteomes" id="UP000001219">
    <property type="component" value="Chromosome"/>
</dbReference>
<sequence>MSSTPPSIAPVASAPIAHQPIAPAGRSPLGPRHGVVHLRNRDVRRPDLSAREIEVLLAWLRAESKEQAASELFISASTIATHVARIRVKYAAVGRPAPSKSALFARAIQDGYTTLADW</sequence>
<dbReference type="SMART" id="SM00421">
    <property type="entry name" value="HTH_LUXR"/>
    <property type="match status" value="1"/>
</dbReference>
<dbReference type="InterPro" id="IPR036388">
    <property type="entry name" value="WH-like_DNA-bd_sf"/>
</dbReference>
<dbReference type="RefSeq" id="WP_012835482.1">
    <property type="nucleotide sequence ID" value="NC_013441.1"/>
</dbReference>
<evidence type="ECO:0000259" key="1">
    <source>
        <dbReference type="SMART" id="SM00421"/>
    </source>
</evidence>
<dbReference type="SUPFAM" id="SSF46894">
    <property type="entry name" value="C-terminal effector domain of the bipartite response regulators"/>
    <property type="match status" value="1"/>
</dbReference>
<dbReference type="PRINTS" id="PR00038">
    <property type="entry name" value="HTHLUXR"/>
</dbReference>
<gene>
    <name evidence="2" type="ordered locus">Gbro_3799</name>
</gene>
<dbReference type="InterPro" id="IPR000792">
    <property type="entry name" value="Tscrpt_reg_LuxR_C"/>
</dbReference>
<dbReference type="STRING" id="526226.Gbro_3799"/>
<evidence type="ECO:0000313" key="3">
    <source>
        <dbReference type="Proteomes" id="UP000001219"/>
    </source>
</evidence>
<keyword evidence="3" id="KW-1185">Reference proteome</keyword>
<dbReference type="Pfam" id="PF00196">
    <property type="entry name" value="GerE"/>
    <property type="match status" value="1"/>
</dbReference>
<feature type="domain" description="HTH luxR-type" evidence="1">
    <location>
        <begin position="45"/>
        <end position="102"/>
    </location>
</feature>
<proteinExistence type="predicted"/>
<organism evidence="2 3">
    <name type="scientific">Gordonia bronchialis (strain ATCC 25592 / DSM 43247 / BCRC 13721 / JCM 3198 / KCTC 3076 / NBRC 16047 / NCTC 10667)</name>
    <name type="common">Rhodococcus bronchialis</name>
    <dbReference type="NCBI Taxonomy" id="526226"/>
    <lineage>
        <taxon>Bacteria</taxon>
        <taxon>Bacillati</taxon>
        <taxon>Actinomycetota</taxon>
        <taxon>Actinomycetes</taxon>
        <taxon>Mycobacteriales</taxon>
        <taxon>Gordoniaceae</taxon>
        <taxon>Gordonia</taxon>
    </lineage>
</organism>
<dbReference type="HOGENOM" id="CLU_149940_0_0_11"/>
<dbReference type="AlphaFoldDB" id="D0L348"/>
<reference evidence="3" key="1">
    <citation type="submission" date="2009-10" db="EMBL/GenBank/DDBJ databases">
        <title>The complete chromosome of Gordonia bronchialis DSM 43247.</title>
        <authorList>
            <consortium name="US DOE Joint Genome Institute (JGI-PGF)"/>
            <person name="Lucas S."/>
            <person name="Copeland A."/>
            <person name="Lapidus A."/>
            <person name="Glavina del Rio T."/>
            <person name="Dalin E."/>
            <person name="Tice H."/>
            <person name="Bruce D."/>
            <person name="Goodwin L."/>
            <person name="Pitluck S."/>
            <person name="Kyrpides N."/>
            <person name="Mavromatis K."/>
            <person name="Ivanova N."/>
            <person name="Ovchinnikova G."/>
            <person name="Saunders E."/>
            <person name="Brettin T."/>
            <person name="Detter J.C."/>
            <person name="Han C."/>
            <person name="Larimer F."/>
            <person name="Land M."/>
            <person name="Hauser L."/>
            <person name="Markowitz V."/>
            <person name="Cheng J.-F."/>
            <person name="Hugenholtz P."/>
            <person name="Woyke T."/>
            <person name="Wu D."/>
            <person name="Jando M."/>
            <person name="Schneider S."/>
            <person name="Goeker M."/>
            <person name="Klenk H.-P."/>
            <person name="Eisen J.A."/>
        </authorList>
    </citation>
    <scope>NUCLEOTIDE SEQUENCE [LARGE SCALE GENOMIC DNA]</scope>
    <source>
        <strain evidence="3">ATCC 25592 / DSM 43247 / BCRC 13721 / JCM 3198 / KCTC 3076 / NBRC 16047 / NCTC 10667</strain>
    </source>
</reference>
<protein>
    <submittedName>
        <fullName evidence="2">Regulatory protein LuxR</fullName>
    </submittedName>
</protein>
<dbReference type="Gene3D" id="1.10.10.10">
    <property type="entry name" value="Winged helix-like DNA-binding domain superfamily/Winged helix DNA-binding domain"/>
    <property type="match status" value="1"/>
</dbReference>
<accession>D0L348</accession>
<dbReference type="OrthoDB" id="3171335at2"/>
<evidence type="ECO:0000313" key="2">
    <source>
        <dbReference type="EMBL" id="ACY22978.1"/>
    </source>
</evidence>
<dbReference type="KEGG" id="gbr:Gbro_3799"/>
<dbReference type="eggNOG" id="COG2771">
    <property type="taxonomic scope" value="Bacteria"/>
</dbReference>
<reference evidence="2 3" key="2">
    <citation type="journal article" date="2010" name="Stand. Genomic Sci.">
        <title>Complete genome sequence of Gordonia bronchialis type strain (3410).</title>
        <authorList>
            <person name="Ivanova N."/>
            <person name="Sikorski J."/>
            <person name="Jando M."/>
            <person name="Lapidus A."/>
            <person name="Nolan M."/>
            <person name="Lucas S."/>
            <person name="Del Rio T.G."/>
            <person name="Tice H."/>
            <person name="Copeland A."/>
            <person name="Cheng J.F."/>
            <person name="Chen F."/>
            <person name="Bruce D."/>
            <person name="Goodwin L."/>
            <person name="Pitluck S."/>
            <person name="Mavromatis K."/>
            <person name="Ovchinnikova G."/>
            <person name="Pati A."/>
            <person name="Chen A."/>
            <person name="Palaniappan K."/>
            <person name="Land M."/>
            <person name="Hauser L."/>
            <person name="Chang Y.J."/>
            <person name="Jeffries C.D."/>
            <person name="Chain P."/>
            <person name="Saunders E."/>
            <person name="Han C."/>
            <person name="Detter J.C."/>
            <person name="Brettin T."/>
            <person name="Rohde M."/>
            <person name="Goker M."/>
            <person name="Bristow J."/>
            <person name="Eisen J.A."/>
            <person name="Markowitz V."/>
            <person name="Hugenholtz P."/>
            <person name="Klenk H.P."/>
            <person name="Kyrpides N.C."/>
        </authorList>
    </citation>
    <scope>NUCLEOTIDE SEQUENCE [LARGE SCALE GENOMIC DNA]</scope>
    <source>
        <strain evidence="3">ATCC 25592 / DSM 43247 / BCRC 13721 / JCM 3198 / KCTC 3076 / NBRC 16047 / NCTC 10667</strain>
    </source>
</reference>
<dbReference type="GO" id="GO:0006355">
    <property type="term" value="P:regulation of DNA-templated transcription"/>
    <property type="evidence" value="ECO:0007669"/>
    <property type="project" value="InterPro"/>
</dbReference>
<dbReference type="EMBL" id="CP001802">
    <property type="protein sequence ID" value="ACY22978.1"/>
    <property type="molecule type" value="Genomic_DNA"/>
</dbReference>